<feature type="region of interest" description="Disordered" evidence="1">
    <location>
        <begin position="125"/>
        <end position="221"/>
    </location>
</feature>
<evidence type="ECO:0000313" key="2">
    <source>
        <dbReference type="EMBL" id="CAB4037811.1"/>
    </source>
</evidence>
<dbReference type="Proteomes" id="UP001152795">
    <property type="component" value="Unassembled WGS sequence"/>
</dbReference>
<dbReference type="EMBL" id="CACRXK020023494">
    <property type="protein sequence ID" value="CAB4037811.1"/>
    <property type="molecule type" value="Genomic_DNA"/>
</dbReference>
<evidence type="ECO:0000256" key="1">
    <source>
        <dbReference type="SAM" id="MobiDB-lite"/>
    </source>
</evidence>
<dbReference type="AlphaFoldDB" id="A0A6S7K327"/>
<keyword evidence="3" id="KW-1185">Reference proteome</keyword>
<evidence type="ECO:0000313" key="3">
    <source>
        <dbReference type="Proteomes" id="UP001152795"/>
    </source>
</evidence>
<feature type="compositionally biased region" description="Basic and acidic residues" evidence="1">
    <location>
        <begin position="142"/>
        <end position="160"/>
    </location>
</feature>
<protein>
    <submittedName>
        <fullName evidence="2">Ubiquitin carboxyl-terminal hydrolase BAP1</fullName>
    </submittedName>
</protein>
<name>A0A6S7K327_PARCT</name>
<sequence length="374" mass="40762">MSSGEPYHDIRYNLIAIVADKRPECEKKLKTLKEKRKIVLDTLNKVGRGDSSTDTASEGEPEPTPEHSVKKARHKLKIPSGRTSHKKEKQSTTHFPSDIKIETEITGNLVNQSVSMLTLMKTTPTENLPADQKPGIEFPPVRIRDTKTSENKTTESERPVGEISPGGTVQNDGVKSSGSNVVGESNSESKAPEGNISEGNNAGDKRPGSEGPNAGGTNEKLKESDQCVEILIDVESVPSTSGLQDWVMTGNGSVSLTQEAGSSKIECGAPSVVSKYEKTKTVDLTATNPVAFERKGTLFTEDSGHFSVFHSLQSTTSPLKSPTEAMEMAMELVTKDDPPDAQELYTLLDTINQEINKFQTVVSEETDRRRKYRV</sequence>
<dbReference type="GO" id="GO:0016787">
    <property type="term" value="F:hydrolase activity"/>
    <property type="evidence" value="ECO:0007669"/>
    <property type="project" value="UniProtKB-KW"/>
</dbReference>
<feature type="region of interest" description="Disordered" evidence="1">
    <location>
        <begin position="42"/>
        <end position="99"/>
    </location>
</feature>
<proteinExistence type="predicted"/>
<comment type="caution">
    <text evidence="2">The sequence shown here is derived from an EMBL/GenBank/DDBJ whole genome shotgun (WGS) entry which is preliminary data.</text>
</comment>
<feature type="compositionally biased region" description="Low complexity" evidence="1">
    <location>
        <begin position="173"/>
        <end position="189"/>
    </location>
</feature>
<organism evidence="2 3">
    <name type="scientific">Paramuricea clavata</name>
    <name type="common">Red gorgonian</name>
    <name type="synonym">Violescent sea-whip</name>
    <dbReference type="NCBI Taxonomy" id="317549"/>
    <lineage>
        <taxon>Eukaryota</taxon>
        <taxon>Metazoa</taxon>
        <taxon>Cnidaria</taxon>
        <taxon>Anthozoa</taxon>
        <taxon>Octocorallia</taxon>
        <taxon>Malacalcyonacea</taxon>
        <taxon>Plexauridae</taxon>
        <taxon>Paramuricea</taxon>
    </lineage>
</organism>
<accession>A0A6S7K327</accession>
<reference evidence="2" key="1">
    <citation type="submission" date="2020-04" db="EMBL/GenBank/DDBJ databases">
        <authorList>
            <person name="Alioto T."/>
            <person name="Alioto T."/>
            <person name="Gomez Garrido J."/>
        </authorList>
    </citation>
    <scope>NUCLEOTIDE SEQUENCE</scope>
    <source>
        <strain evidence="2">A484AB</strain>
    </source>
</reference>
<keyword evidence="2" id="KW-0378">Hydrolase</keyword>
<gene>
    <name evidence="2" type="ORF">PACLA_8A055666</name>
</gene>
<feature type="compositionally biased region" description="Basic residues" evidence="1">
    <location>
        <begin position="70"/>
        <end position="88"/>
    </location>
</feature>